<keyword evidence="2" id="KW-1185">Reference proteome</keyword>
<comment type="caution">
    <text evidence="1">The sequence shown here is derived from an EMBL/GenBank/DDBJ whole genome shotgun (WGS) entry which is preliminary data.</text>
</comment>
<evidence type="ECO:0000313" key="2">
    <source>
        <dbReference type="Proteomes" id="UP001516400"/>
    </source>
</evidence>
<dbReference type="Proteomes" id="UP001516400">
    <property type="component" value="Unassembled WGS sequence"/>
</dbReference>
<reference evidence="1 2" key="1">
    <citation type="journal article" date="2021" name="BMC Biol.">
        <title>Horizontally acquired antibacterial genes associated with adaptive radiation of ladybird beetles.</title>
        <authorList>
            <person name="Li H.S."/>
            <person name="Tang X.F."/>
            <person name="Huang Y.H."/>
            <person name="Xu Z.Y."/>
            <person name="Chen M.L."/>
            <person name="Du X.Y."/>
            <person name="Qiu B.Y."/>
            <person name="Chen P.T."/>
            <person name="Zhang W."/>
            <person name="Slipinski A."/>
            <person name="Escalona H.E."/>
            <person name="Waterhouse R.M."/>
            <person name="Zwick A."/>
            <person name="Pang H."/>
        </authorList>
    </citation>
    <scope>NUCLEOTIDE SEQUENCE [LARGE SCALE GENOMIC DNA]</scope>
    <source>
        <strain evidence="1">SYSU2018</strain>
    </source>
</reference>
<organism evidence="1 2">
    <name type="scientific">Cryptolaemus montrouzieri</name>
    <dbReference type="NCBI Taxonomy" id="559131"/>
    <lineage>
        <taxon>Eukaryota</taxon>
        <taxon>Metazoa</taxon>
        <taxon>Ecdysozoa</taxon>
        <taxon>Arthropoda</taxon>
        <taxon>Hexapoda</taxon>
        <taxon>Insecta</taxon>
        <taxon>Pterygota</taxon>
        <taxon>Neoptera</taxon>
        <taxon>Endopterygota</taxon>
        <taxon>Coleoptera</taxon>
        <taxon>Polyphaga</taxon>
        <taxon>Cucujiformia</taxon>
        <taxon>Coccinelloidea</taxon>
        <taxon>Coccinellidae</taxon>
        <taxon>Scymninae</taxon>
        <taxon>Scymnini</taxon>
        <taxon>Cryptolaemus</taxon>
    </lineage>
</organism>
<dbReference type="AlphaFoldDB" id="A0ABD2MKN5"/>
<evidence type="ECO:0000313" key="1">
    <source>
        <dbReference type="EMBL" id="KAL3266932.1"/>
    </source>
</evidence>
<protein>
    <submittedName>
        <fullName evidence="1">Uncharacterized protein</fullName>
    </submittedName>
</protein>
<accession>A0ABD2MKN5</accession>
<dbReference type="EMBL" id="JABFTP020000001">
    <property type="protein sequence ID" value="KAL3266932.1"/>
    <property type="molecule type" value="Genomic_DNA"/>
</dbReference>
<gene>
    <name evidence="1" type="ORF">HHI36_011082</name>
</gene>
<sequence length="155" mass="17987">MENFKSHRKQYSVMSNQCLFKIAPKDSVEIAKNESHQKRQSSCNLKNLNIHVPSKIRFKEKCRYVEYLDKGITCNLVNAEGLNIYLEEKEIDLVDDEDQPSCSFSTTSSVQKFSRAAATPTYIRMLNEIEKDKNKTEDQNKRVEPFLLNIISFLS</sequence>
<name>A0ABD2MKN5_9CUCU</name>
<proteinExistence type="predicted"/>